<evidence type="ECO:0000256" key="5">
    <source>
        <dbReference type="SAM" id="SignalP"/>
    </source>
</evidence>
<dbReference type="PANTHER" id="PTHR24366:SF170">
    <property type="entry name" value="RE50361P"/>
    <property type="match status" value="1"/>
</dbReference>
<dbReference type="InterPro" id="IPR025875">
    <property type="entry name" value="Leu-rich_rpt_4"/>
</dbReference>
<accession>A0A2M3Z9U6</accession>
<feature type="compositionally biased region" description="Low complexity" evidence="3">
    <location>
        <begin position="313"/>
        <end position="333"/>
    </location>
</feature>
<protein>
    <submittedName>
        <fullName evidence="6">Protein phosphatase 1 regulatory subunit</fullName>
    </submittedName>
</protein>
<dbReference type="EMBL" id="GGFM01004457">
    <property type="protein sequence ID" value="MBW25208.1"/>
    <property type="molecule type" value="Transcribed_RNA"/>
</dbReference>
<dbReference type="SUPFAM" id="SSF52047">
    <property type="entry name" value="RNI-like"/>
    <property type="match status" value="1"/>
</dbReference>
<feature type="transmembrane region" description="Helical" evidence="4">
    <location>
        <begin position="358"/>
        <end position="382"/>
    </location>
</feature>
<dbReference type="AlphaFoldDB" id="A0A2M3Z9U6"/>
<evidence type="ECO:0000313" key="6">
    <source>
        <dbReference type="EMBL" id="MBW25208.1"/>
    </source>
</evidence>
<feature type="signal peptide" evidence="5">
    <location>
        <begin position="1"/>
        <end position="19"/>
    </location>
</feature>
<dbReference type="PANTHER" id="PTHR24366">
    <property type="entry name" value="IG(IMMUNOGLOBULIN) AND LRR(LEUCINE RICH REPEAT) DOMAINS"/>
    <property type="match status" value="1"/>
</dbReference>
<keyword evidence="4" id="KW-1133">Transmembrane helix</keyword>
<proteinExistence type="predicted"/>
<keyword evidence="5" id="KW-0732">Signal</keyword>
<evidence type="ECO:0000256" key="2">
    <source>
        <dbReference type="ARBA" id="ARBA00022737"/>
    </source>
</evidence>
<keyword evidence="4" id="KW-0812">Transmembrane</keyword>
<feature type="chain" id="PRO_5014779117" evidence="5">
    <location>
        <begin position="20"/>
        <end position="404"/>
    </location>
</feature>
<evidence type="ECO:0000256" key="4">
    <source>
        <dbReference type="SAM" id="Phobius"/>
    </source>
</evidence>
<sequence>MKLLLIALVALSSIKAAWSVNCSIESFEYAPGMPEEFCVLKGLKTDRAEAGNRQTDPSITRVAIVEPSLKRLTAAFYERFPRLQHLVVRDTDLEQLHIAGNVRIIDASGNKIKSVTVQGGGALRELNLRSNPISDISPISGLVGLTKLNLGNTLMTKEHAFEFSDLARLTNLTELYIDDMDIYYLDNTRDRPLPSLQLLDLSRNSFTPSNFHLDLFRSMPKLEVLLLRHCLFSTMTVHTEELRTNFPSLKQIYLEGNQLECELFSNLLELLKTNGIEPVEPEQPEQCNQGFTLIARMCCHSFKLPPPTPPPLETTTTSTTTTTTLGPATVPTPKTAGTTPQPPKDRTGTSSPPSSTNWGLIVGSIVGAIVVIAAVVLGVIFVKKRKTEGMQAVPRNEPKDTIEM</sequence>
<dbReference type="Gene3D" id="3.80.10.10">
    <property type="entry name" value="Ribonuclease Inhibitor"/>
    <property type="match status" value="1"/>
</dbReference>
<dbReference type="PROSITE" id="PS51450">
    <property type="entry name" value="LRR"/>
    <property type="match status" value="1"/>
</dbReference>
<evidence type="ECO:0000256" key="3">
    <source>
        <dbReference type="SAM" id="MobiDB-lite"/>
    </source>
</evidence>
<name>A0A2M3Z9U6_9DIPT</name>
<reference evidence="6" key="1">
    <citation type="submission" date="2018-01" db="EMBL/GenBank/DDBJ databases">
        <title>An insight into the sialome of Amazonian anophelines.</title>
        <authorList>
            <person name="Ribeiro J.M."/>
            <person name="Scarpassa V."/>
            <person name="Calvo E."/>
        </authorList>
    </citation>
    <scope>NUCLEOTIDE SEQUENCE</scope>
    <source>
        <tissue evidence="6">Salivary glands</tissue>
    </source>
</reference>
<keyword evidence="2" id="KW-0677">Repeat</keyword>
<keyword evidence="4" id="KW-0472">Membrane</keyword>
<dbReference type="InterPro" id="IPR001611">
    <property type="entry name" value="Leu-rich_rpt"/>
</dbReference>
<dbReference type="InterPro" id="IPR032675">
    <property type="entry name" value="LRR_dom_sf"/>
</dbReference>
<organism evidence="6">
    <name type="scientific">Anopheles braziliensis</name>
    <dbReference type="NCBI Taxonomy" id="58242"/>
    <lineage>
        <taxon>Eukaryota</taxon>
        <taxon>Metazoa</taxon>
        <taxon>Ecdysozoa</taxon>
        <taxon>Arthropoda</taxon>
        <taxon>Hexapoda</taxon>
        <taxon>Insecta</taxon>
        <taxon>Pterygota</taxon>
        <taxon>Neoptera</taxon>
        <taxon>Endopterygota</taxon>
        <taxon>Diptera</taxon>
        <taxon>Nematocera</taxon>
        <taxon>Culicoidea</taxon>
        <taxon>Culicidae</taxon>
        <taxon>Anophelinae</taxon>
        <taxon>Anopheles</taxon>
    </lineage>
</organism>
<dbReference type="Pfam" id="PF12799">
    <property type="entry name" value="LRR_4"/>
    <property type="match status" value="1"/>
</dbReference>
<evidence type="ECO:0000256" key="1">
    <source>
        <dbReference type="ARBA" id="ARBA00022614"/>
    </source>
</evidence>
<feature type="region of interest" description="Disordered" evidence="3">
    <location>
        <begin position="305"/>
        <end position="356"/>
    </location>
</feature>
<keyword evidence="1" id="KW-0433">Leucine-rich repeat</keyword>